<dbReference type="SUPFAM" id="SSF48452">
    <property type="entry name" value="TPR-like"/>
    <property type="match status" value="1"/>
</dbReference>
<sequence>MTLPPVEQLVRARIGLDPLSLGAATFPRVVAARMSARRVGSTADYAGVLAADPTEWAALVEELVVSEGWFFRGGAAYFRELAKWLRERAAGRTPRVLSVPCGCGEEPYSLALALDDEGVPGLATIDAVDLSPASVRRAEAARYPAFAFREAGADPRPQHFREVGANRWELDPRVRAAVRLRVGNLVAADFLAAEAPFDLILCRNLFIYLTDEARGRAVVNLHRLLAPGGRLCLTPAEADRLPPGLFTAEGSAGLATFVRTEEARPKPAAKSGAIPRPAASADAPVVPAARLDPPASTTAARELADAGNLDAARAACERAVRAGPSAEWYSLLGVIDLAAGRAGDAESSFRRALYLDPDHREALTHLAMLCDRRGDAGPASGLRRRLARLPEATA</sequence>
<dbReference type="KEGG" id="uli:ETAA1_46740"/>
<dbReference type="InterPro" id="IPR050903">
    <property type="entry name" value="Bact_Chemotaxis_MeTrfase"/>
</dbReference>
<dbReference type="Proteomes" id="UP000319576">
    <property type="component" value="Chromosome"/>
</dbReference>
<dbReference type="Gene3D" id="1.25.40.10">
    <property type="entry name" value="Tetratricopeptide repeat domain"/>
    <property type="match status" value="1"/>
</dbReference>
<dbReference type="EC" id="2.1.1.-" evidence="6"/>
<dbReference type="SUPFAM" id="SSF53335">
    <property type="entry name" value="S-adenosyl-L-methionine-dependent methyltransferases"/>
    <property type="match status" value="1"/>
</dbReference>
<dbReference type="Pfam" id="PF01739">
    <property type="entry name" value="CheR"/>
    <property type="match status" value="1"/>
</dbReference>
<dbReference type="PANTHER" id="PTHR24422">
    <property type="entry name" value="CHEMOTAXIS PROTEIN METHYLTRANSFERASE"/>
    <property type="match status" value="1"/>
</dbReference>
<evidence type="ECO:0000256" key="2">
    <source>
        <dbReference type="ARBA" id="ARBA00022679"/>
    </source>
</evidence>
<accession>A0A517XYT9</accession>
<dbReference type="PRINTS" id="PR00996">
    <property type="entry name" value="CHERMTFRASE"/>
</dbReference>
<feature type="domain" description="CheR-type methyltransferase" evidence="5">
    <location>
        <begin position="1"/>
        <end position="238"/>
    </location>
</feature>
<dbReference type="InterPro" id="IPR019734">
    <property type="entry name" value="TPR_rpt"/>
</dbReference>
<dbReference type="InterPro" id="IPR029063">
    <property type="entry name" value="SAM-dependent_MTases_sf"/>
</dbReference>
<dbReference type="PANTHER" id="PTHR24422:SF19">
    <property type="entry name" value="CHEMOTAXIS PROTEIN METHYLTRANSFERASE"/>
    <property type="match status" value="1"/>
</dbReference>
<evidence type="ECO:0000256" key="3">
    <source>
        <dbReference type="ARBA" id="ARBA00022691"/>
    </source>
</evidence>
<dbReference type="Gene3D" id="3.40.50.150">
    <property type="entry name" value="Vaccinia Virus protein VP39"/>
    <property type="match status" value="1"/>
</dbReference>
<proteinExistence type="predicted"/>
<evidence type="ECO:0000313" key="7">
    <source>
        <dbReference type="Proteomes" id="UP000319576"/>
    </source>
</evidence>
<dbReference type="GO" id="GO:0032259">
    <property type="term" value="P:methylation"/>
    <property type="evidence" value="ECO:0007669"/>
    <property type="project" value="UniProtKB-KW"/>
</dbReference>
<keyword evidence="2 6" id="KW-0808">Transferase</keyword>
<dbReference type="OrthoDB" id="288469at2"/>
<keyword evidence="3" id="KW-0949">S-adenosyl-L-methionine</keyword>
<keyword evidence="1 6" id="KW-0489">Methyltransferase</keyword>
<dbReference type="CDD" id="cd02440">
    <property type="entry name" value="AdoMet_MTases"/>
    <property type="match status" value="1"/>
</dbReference>
<evidence type="ECO:0000256" key="1">
    <source>
        <dbReference type="ARBA" id="ARBA00022603"/>
    </source>
</evidence>
<keyword evidence="7" id="KW-1185">Reference proteome</keyword>
<dbReference type="RefSeq" id="WP_145242627.1">
    <property type="nucleotide sequence ID" value="NZ_CP036273.1"/>
</dbReference>
<dbReference type="PROSITE" id="PS50123">
    <property type="entry name" value="CHER"/>
    <property type="match status" value="1"/>
</dbReference>
<keyword evidence="4" id="KW-0802">TPR repeat</keyword>
<feature type="repeat" description="TPR" evidence="4">
    <location>
        <begin position="326"/>
        <end position="359"/>
    </location>
</feature>
<dbReference type="EMBL" id="CP036273">
    <property type="protein sequence ID" value="QDU22690.1"/>
    <property type="molecule type" value="Genomic_DNA"/>
</dbReference>
<organism evidence="6 7">
    <name type="scientific">Urbifossiella limnaea</name>
    <dbReference type="NCBI Taxonomy" id="2528023"/>
    <lineage>
        <taxon>Bacteria</taxon>
        <taxon>Pseudomonadati</taxon>
        <taxon>Planctomycetota</taxon>
        <taxon>Planctomycetia</taxon>
        <taxon>Gemmatales</taxon>
        <taxon>Gemmataceae</taxon>
        <taxon>Urbifossiella</taxon>
    </lineage>
</organism>
<dbReference type="GO" id="GO:0008757">
    <property type="term" value="F:S-adenosylmethionine-dependent methyltransferase activity"/>
    <property type="evidence" value="ECO:0007669"/>
    <property type="project" value="InterPro"/>
</dbReference>
<dbReference type="InterPro" id="IPR022642">
    <property type="entry name" value="CheR_C"/>
</dbReference>
<reference evidence="6 7" key="1">
    <citation type="submission" date="2019-02" db="EMBL/GenBank/DDBJ databases">
        <title>Deep-cultivation of Planctomycetes and their phenomic and genomic characterization uncovers novel biology.</title>
        <authorList>
            <person name="Wiegand S."/>
            <person name="Jogler M."/>
            <person name="Boedeker C."/>
            <person name="Pinto D."/>
            <person name="Vollmers J."/>
            <person name="Rivas-Marin E."/>
            <person name="Kohn T."/>
            <person name="Peeters S.H."/>
            <person name="Heuer A."/>
            <person name="Rast P."/>
            <person name="Oberbeckmann S."/>
            <person name="Bunk B."/>
            <person name="Jeske O."/>
            <person name="Meyerdierks A."/>
            <person name="Storesund J.E."/>
            <person name="Kallscheuer N."/>
            <person name="Luecker S."/>
            <person name="Lage O.M."/>
            <person name="Pohl T."/>
            <person name="Merkel B.J."/>
            <person name="Hornburger P."/>
            <person name="Mueller R.-W."/>
            <person name="Bruemmer F."/>
            <person name="Labrenz M."/>
            <person name="Spormann A.M."/>
            <person name="Op den Camp H."/>
            <person name="Overmann J."/>
            <person name="Amann R."/>
            <person name="Jetten M.S.M."/>
            <person name="Mascher T."/>
            <person name="Medema M.H."/>
            <person name="Devos D.P."/>
            <person name="Kaster A.-K."/>
            <person name="Ovreas L."/>
            <person name="Rohde M."/>
            <person name="Galperin M.Y."/>
            <person name="Jogler C."/>
        </authorList>
    </citation>
    <scope>NUCLEOTIDE SEQUENCE [LARGE SCALE GENOMIC DNA]</scope>
    <source>
        <strain evidence="6 7">ETA_A1</strain>
    </source>
</reference>
<dbReference type="PROSITE" id="PS50005">
    <property type="entry name" value="TPR"/>
    <property type="match status" value="1"/>
</dbReference>
<dbReference type="AlphaFoldDB" id="A0A517XYT9"/>
<evidence type="ECO:0000313" key="6">
    <source>
        <dbReference type="EMBL" id="QDU22690.1"/>
    </source>
</evidence>
<dbReference type="InterPro" id="IPR011990">
    <property type="entry name" value="TPR-like_helical_dom_sf"/>
</dbReference>
<dbReference type="SMART" id="SM00138">
    <property type="entry name" value="MeTrc"/>
    <property type="match status" value="1"/>
</dbReference>
<evidence type="ECO:0000256" key="4">
    <source>
        <dbReference type="PROSITE-ProRule" id="PRU00339"/>
    </source>
</evidence>
<dbReference type="InterPro" id="IPR000780">
    <property type="entry name" value="CheR_MeTrfase"/>
</dbReference>
<gene>
    <name evidence="6" type="primary">wspC</name>
    <name evidence="6" type="ORF">ETAA1_46740</name>
</gene>
<protein>
    <submittedName>
        <fullName evidence="6">Putative biofilm formation methyltransferase WspC</fullName>
        <ecNumber evidence="6">2.1.1.-</ecNumber>
    </submittedName>
</protein>
<name>A0A517XYT9_9BACT</name>
<evidence type="ECO:0000259" key="5">
    <source>
        <dbReference type="PROSITE" id="PS50123"/>
    </source>
</evidence>